<dbReference type="RefSeq" id="WP_188972838.1">
    <property type="nucleotide sequence ID" value="NZ_BMOL01000013.1"/>
</dbReference>
<keyword evidence="7 13" id="KW-0472">Membrane</keyword>
<comment type="function">
    <text evidence="12">Catalyzes the acylation of glycosyl-4,4'-diaponeurosporenoate, i.e. the esterification of glucose at the C6'' position with the carboxyl group of the C(15) fatty acid 12-methyltetradecanoic acid, to yield staphyloxanthin. This is the last step in the biosynthesis of this orange pigment, present in most staphylococci strains.</text>
</comment>
<evidence type="ECO:0000256" key="11">
    <source>
        <dbReference type="ARBA" id="ARBA00023667"/>
    </source>
</evidence>
<feature type="transmembrane region" description="Helical" evidence="13">
    <location>
        <begin position="37"/>
        <end position="57"/>
    </location>
</feature>
<evidence type="ECO:0000256" key="7">
    <source>
        <dbReference type="ARBA" id="ARBA00023136"/>
    </source>
</evidence>
<comment type="subcellular location">
    <subcellularLocation>
        <location evidence="1">Cell membrane</location>
        <topology evidence="1">Single-pass membrane protein</topology>
    </subcellularLocation>
</comment>
<evidence type="ECO:0000256" key="8">
    <source>
        <dbReference type="ARBA" id="ARBA00023315"/>
    </source>
</evidence>
<evidence type="ECO:0000256" key="1">
    <source>
        <dbReference type="ARBA" id="ARBA00004162"/>
    </source>
</evidence>
<sequence length="181" mass="19767">MPSVGSAPRHVWGKLGLAALLVALAAGGLGRAAGFHGLLFALGMQVLLMWWALYLLAVTSPALRGPRFTVQAWEAPLYRRLGALAFGSVLRVVGWERLRRDSRGFSGTRTSLTRLDRATREAEYSHLLLALICLGIAAGALLVHAPDTAGWVLLTAIPAHLYPVMLQRTLRWRLQKLGLRN</sequence>
<comment type="pathway">
    <text evidence="9">Carotenoid biosynthesis; staphyloxanthin biosynthesis; staphyloxanthin from farnesyl diphosphate: step 5/5.</text>
</comment>
<evidence type="ECO:0000256" key="4">
    <source>
        <dbReference type="ARBA" id="ARBA00022692"/>
    </source>
</evidence>
<feature type="transmembrane region" description="Helical" evidence="13">
    <location>
        <begin position="12"/>
        <end position="30"/>
    </location>
</feature>
<evidence type="ECO:0000313" key="14">
    <source>
        <dbReference type="EMBL" id="GGL87603.1"/>
    </source>
</evidence>
<evidence type="ECO:0000256" key="2">
    <source>
        <dbReference type="ARBA" id="ARBA00022475"/>
    </source>
</evidence>
<dbReference type="InterPro" id="IPR044021">
    <property type="entry name" value="CrtO"/>
</dbReference>
<keyword evidence="4 13" id="KW-0812">Transmembrane</keyword>
<name>A0ABQ2GDD8_9DEIO</name>
<evidence type="ECO:0000256" key="9">
    <source>
        <dbReference type="ARBA" id="ARBA00023588"/>
    </source>
</evidence>
<evidence type="ECO:0000256" key="5">
    <source>
        <dbReference type="ARBA" id="ARBA00022729"/>
    </source>
</evidence>
<protein>
    <recommendedName>
        <fullName evidence="11">Glycosyl-4,4'-diaponeurosporenoate acyltransferase</fullName>
    </recommendedName>
</protein>
<comment type="caution">
    <text evidence="14">The sequence shown here is derived from an EMBL/GenBank/DDBJ whole genome shotgun (WGS) entry which is preliminary data.</text>
</comment>
<gene>
    <name evidence="14" type="ORF">GCM10010840_26920</name>
</gene>
<reference evidence="15" key="1">
    <citation type="journal article" date="2019" name="Int. J. Syst. Evol. Microbiol.">
        <title>The Global Catalogue of Microorganisms (GCM) 10K type strain sequencing project: providing services to taxonomists for standard genome sequencing and annotation.</title>
        <authorList>
            <consortium name="The Broad Institute Genomics Platform"/>
            <consortium name="The Broad Institute Genome Sequencing Center for Infectious Disease"/>
            <person name="Wu L."/>
            <person name="Ma J."/>
        </authorList>
    </citation>
    <scope>NUCLEOTIDE SEQUENCE [LARGE SCALE GENOMIC DNA]</scope>
    <source>
        <strain evidence="15">JCM 15442</strain>
    </source>
</reference>
<keyword evidence="6 13" id="KW-1133">Transmembrane helix</keyword>
<evidence type="ECO:0000256" key="6">
    <source>
        <dbReference type="ARBA" id="ARBA00022989"/>
    </source>
</evidence>
<evidence type="ECO:0000256" key="13">
    <source>
        <dbReference type="SAM" id="Phobius"/>
    </source>
</evidence>
<proteinExistence type="inferred from homology"/>
<evidence type="ECO:0000256" key="3">
    <source>
        <dbReference type="ARBA" id="ARBA00022679"/>
    </source>
</evidence>
<accession>A0ABQ2GDD8</accession>
<feature type="transmembrane region" description="Helical" evidence="13">
    <location>
        <begin position="124"/>
        <end position="143"/>
    </location>
</feature>
<evidence type="ECO:0000313" key="15">
    <source>
        <dbReference type="Proteomes" id="UP000639973"/>
    </source>
</evidence>
<dbReference type="Proteomes" id="UP000639973">
    <property type="component" value="Unassembled WGS sequence"/>
</dbReference>
<comment type="similarity">
    <text evidence="10">Belongs to the acyltransferase CrtO family.</text>
</comment>
<keyword evidence="15" id="KW-1185">Reference proteome</keyword>
<feature type="transmembrane region" description="Helical" evidence="13">
    <location>
        <begin position="77"/>
        <end position="94"/>
    </location>
</feature>
<keyword evidence="3" id="KW-0808">Transferase</keyword>
<organism evidence="14 15">
    <name type="scientific">Deinococcus aerolatus</name>
    <dbReference type="NCBI Taxonomy" id="522487"/>
    <lineage>
        <taxon>Bacteria</taxon>
        <taxon>Thermotogati</taxon>
        <taxon>Deinococcota</taxon>
        <taxon>Deinococci</taxon>
        <taxon>Deinococcales</taxon>
        <taxon>Deinococcaceae</taxon>
        <taxon>Deinococcus</taxon>
    </lineage>
</organism>
<feature type="transmembrane region" description="Helical" evidence="13">
    <location>
        <begin position="149"/>
        <end position="166"/>
    </location>
</feature>
<evidence type="ECO:0000256" key="12">
    <source>
        <dbReference type="ARBA" id="ARBA00025324"/>
    </source>
</evidence>
<dbReference type="Pfam" id="PF18927">
    <property type="entry name" value="CrtO"/>
    <property type="match status" value="1"/>
</dbReference>
<keyword evidence="5" id="KW-0732">Signal</keyword>
<keyword evidence="8" id="KW-0012">Acyltransferase</keyword>
<keyword evidence="2" id="KW-1003">Cell membrane</keyword>
<evidence type="ECO:0000256" key="10">
    <source>
        <dbReference type="ARBA" id="ARBA00023603"/>
    </source>
</evidence>
<dbReference type="EMBL" id="BMOL01000013">
    <property type="protein sequence ID" value="GGL87603.1"/>
    <property type="molecule type" value="Genomic_DNA"/>
</dbReference>